<protein>
    <recommendedName>
        <fullName evidence="4">VCBS repeat-containing protein</fullName>
    </recommendedName>
</protein>
<dbReference type="SUPFAM" id="SSF69318">
    <property type="entry name" value="Integrin alpha N-terminal domain"/>
    <property type="match status" value="1"/>
</dbReference>
<keyword evidence="3" id="KW-1185">Reference proteome</keyword>
<organism evidence="2 3">
    <name type="scientific">Limnoglobus roseus</name>
    <dbReference type="NCBI Taxonomy" id="2598579"/>
    <lineage>
        <taxon>Bacteria</taxon>
        <taxon>Pseudomonadati</taxon>
        <taxon>Planctomycetota</taxon>
        <taxon>Planctomycetia</taxon>
        <taxon>Gemmatales</taxon>
        <taxon>Gemmataceae</taxon>
        <taxon>Limnoglobus</taxon>
    </lineage>
</organism>
<reference evidence="3" key="1">
    <citation type="submission" date="2019-08" db="EMBL/GenBank/DDBJ databases">
        <title>Limnoglobus roseus gen. nov., sp. nov., a novel freshwater planctomycete with a giant genome from the family Gemmataceae.</title>
        <authorList>
            <person name="Kulichevskaya I.S."/>
            <person name="Naumoff D.G."/>
            <person name="Miroshnikov K."/>
            <person name="Ivanova A."/>
            <person name="Philippov D.A."/>
            <person name="Hakobyan A."/>
            <person name="Rijpstra I.C."/>
            <person name="Sinninghe Damste J.S."/>
            <person name="Liesack W."/>
            <person name="Dedysh S.N."/>
        </authorList>
    </citation>
    <scope>NUCLEOTIDE SEQUENCE [LARGE SCALE GENOMIC DNA]</scope>
    <source>
        <strain evidence="3">PX52</strain>
    </source>
</reference>
<sequence length="870" mass="84496">MVHMLENRLVPATFTVTTVLDTDDGGTSDVSPGADGVLSIREAFLASNATTATAATPNVVQFNIPGTGVRTIAVGSGVTATALPALTQPVVVDGYTQSGASPNTLANGGDAKILIELNGTAAGATASGIELAEGSGGSTIRGLVVNRFAGNGVLVDSDGNTIAGNYVGLDATGTTAQPNQVDGIVVRGASNNTIGGTTPAARNVSSGNGLDGIHVVGDLTSAASGNLIQGNFVGVNAAGTGSVGVRPGGPLVGTTAGNFLFGIEISGGTGNTVGGTTAGARNVVGFNGAGIEVDNGGQNNVIQGNFSGVGADGTKPVGNVLHGIVLRSNANLAAPLGPGQANEPAVANNLVGGTAAGAGNTVAFNGTGGVAVFGNPIALSNQPNVGNAILGNSIYRNGRSNPTTLLGIDLTNGFAFPTDDGATANDAKGHGTPADPNNFQNAPVLTALTAGGTTLTGTLTQSISPSTAFRVEVFASDADPAGAAAEGQTFLGFATATTDATGAATFTFTLPATAAGRTITATATDPANNTSEFSNALIVPARGTEVLVGSKQFAVGSDSGGSSVSVLNADGSQAFAIAAPFGAGFTGGSRVATADFNGDGVPDVAIGTGPGAATQVIVVDGKTQAQLFSVQPFEAAFTGGVFVAAGDVTGDGKADLVVTPDEGGGPRVDVFTGNGFTRIASFFGIDDTNFRGGARAAVGDVNGDGVGDVVVAAGFGGGPRVAGFDGKSLTGTPTKVFADFFAFEQTLRNGVFIAVGDVNGDGVADIIAGGGPGGGPRVTVFSAAGLTAAVAPTTVLANFFAGDVNNRGGIRVTARNLDNDANADLVVGSGTGAGSHVTVYLGKSVQATGVPAAALDLDAIAGFTGGVFVG</sequence>
<dbReference type="PANTHER" id="PTHR44103">
    <property type="entry name" value="PROPROTEIN CONVERTASE P"/>
    <property type="match status" value="1"/>
</dbReference>
<name>A0A5C1AKP6_9BACT</name>
<evidence type="ECO:0008006" key="4">
    <source>
        <dbReference type="Google" id="ProtNLM"/>
    </source>
</evidence>
<proteinExistence type="predicted"/>
<dbReference type="AlphaFoldDB" id="A0A5C1AKP6"/>
<dbReference type="Gene3D" id="2.130.10.130">
    <property type="entry name" value="Integrin alpha, N-terminal"/>
    <property type="match status" value="1"/>
</dbReference>
<dbReference type="InterPro" id="IPR012334">
    <property type="entry name" value="Pectin_lyas_fold"/>
</dbReference>
<gene>
    <name evidence="2" type="ORF">PX52LOC_07032</name>
</gene>
<dbReference type="InterPro" id="IPR006626">
    <property type="entry name" value="PbH1"/>
</dbReference>
<dbReference type="Gene3D" id="2.160.20.10">
    <property type="entry name" value="Single-stranded right-handed beta-helix, Pectin lyase-like"/>
    <property type="match status" value="1"/>
</dbReference>
<dbReference type="KEGG" id="lrs:PX52LOC_07032"/>
<dbReference type="InterPro" id="IPR028994">
    <property type="entry name" value="Integrin_alpha_N"/>
</dbReference>
<dbReference type="SMART" id="SM00710">
    <property type="entry name" value="PbH1"/>
    <property type="match status" value="5"/>
</dbReference>
<dbReference type="PANTHER" id="PTHR44103:SF1">
    <property type="entry name" value="PROPROTEIN CONVERTASE P"/>
    <property type="match status" value="1"/>
</dbReference>
<dbReference type="InterPro" id="IPR013517">
    <property type="entry name" value="FG-GAP"/>
</dbReference>
<accession>A0A5C1AKP6</accession>
<keyword evidence="1" id="KW-0732">Signal</keyword>
<evidence type="ECO:0000313" key="3">
    <source>
        <dbReference type="Proteomes" id="UP000324974"/>
    </source>
</evidence>
<dbReference type="Pfam" id="PF13517">
    <property type="entry name" value="FG-GAP_3"/>
    <property type="match status" value="2"/>
</dbReference>
<dbReference type="EMBL" id="CP042425">
    <property type="protein sequence ID" value="QEL19949.1"/>
    <property type="molecule type" value="Genomic_DNA"/>
</dbReference>
<evidence type="ECO:0000256" key="1">
    <source>
        <dbReference type="ARBA" id="ARBA00022729"/>
    </source>
</evidence>
<evidence type="ECO:0000313" key="2">
    <source>
        <dbReference type="EMBL" id="QEL19949.1"/>
    </source>
</evidence>
<dbReference type="Proteomes" id="UP000324974">
    <property type="component" value="Chromosome"/>
</dbReference>